<comment type="subcellular location">
    <subcellularLocation>
        <location evidence="13">Secreted</location>
    </subcellularLocation>
</comment>
<dbReference type="EMBL" id="JAFJYH010000129">
    <property type="protein sequence ID" value="KAG4418405.1"/>
    <property type="molecule type" value="Genomic_DNA"/>
</dbReference>
<evidence type="ECO:0000256" key="11">
    <source>
        <dbReference type="PIRSR" id="PIRSR601384-1"/>
    </source>
</evidence>
<comment type="function">
    <text evidence="13">Secreted metalloproteinase that allows assimilation of proteinaceous substrates. Shows high activities on basic nuclear substrates such as histone and protamine.</text>
</comment>
<dbReference type="GO" id="GO:0005576">
    <property type="term" value="C:extracellular region"/>
    <property type="evidence" value="ECO:0007669"/>
    <property type="project" value="UniProtKB-SubCell"/>
</dbReference>
<keyword evidence="13" id="KW-0964">Secreted</keyword>
<gene>
    <name evidence="14" type="ORF">IFR04_008472</name>
</gene>
<proteinExistence type="inferred from homology"/>
<evidence type="ECO:0000256" key="3">
    <source>
        <dbReference type="ARBA" id="ARBA00022670"/>
    </source>
</evidence>
<evidence type="ECO:0000256" key="8">
    <source>
        <dbReference type="ARBA" id="ARBA00022833"/>
    </source>
</evidence>
<comment type="caution">
    <text evidence="14">The sequence shown here is derived from an EMBL/GenBank/DDBJ whole genome shotgun (WGS) entry which is preliminary data.</text>
</comment>
<feature type="binding site" evidence="12">
    <location>
        <position position="311"/>
    </location>
    <ligand>
        <name>Zn(2+)</name>
        <dbReference type="ChEBI" id="CHEBI:29105"/>
        <note>catalytic</note>
    </ligand>
</feature>
<organism evidence="14 15">
    <name type="scientific">Cadophora malorum</name>
    <dbReference type="NCBI Taxonomy" id="108018"/>
    <lineage>
        <taxon>Eukaryota</taxon>
        <taxon>Fungi</taxon>
        <taxon>Dikarya</taxon>
        <taxon>Ascomycota</taxon>
        <taxon>Pezizomycotina</taxon>
        <taxon>Leotiomycetes</taxon>
        <taxon>Helotiales</taxon>
        <taxon>Ploettnerulaceae</taxon>
        <taxon>Cadophora</taxon>
    </lineage>
</organism>
<dbReference type="Proteomes" id="UP000664132">
    <property type="component" value="Unassembled WGS sequence"/>
</dbReference>
<evidence type="ECO:0000256" key="5">
    <source>
        <dbReference type="ARBA" id="ARBA00022723"/>
    </source>
</evidence>
<dbReference type="CDD" id="cd11008">
    <property type="entry name" value="M35_deuterolysin_like"/>
    <property type="match status" value="1"/>
</dbReference>
<evidence type="ECO:0000313" key="15">
    <source>
        <dbReference type="Proteomes" id="UP000664132"/>
    </source>
</evidence>
<evidence type="ECO:0000256" key="1">
    <source>
        <dbReference type="ARBA" id="ARBA00001187"/>
    </source>
</evidence>
<keyword evidence="6 13" id="KW-0732">Signal</keyword>
<dbReference type="PANTHER" id="PTHR37016">
    <property type="match status" value="1"/>
</dbReference>
<reference evidence="14" key="1">
    <citation type="submission" date="2021-02" db="EMBL/GenBank/DDBJ databases">
        <title>Genome sequence Cadophora malorum strain M34.</title>
        <authorList>
            <person name="Stefanovic E."/>
            <person name="Vu D."/>
            <person name="Scully C."/>
            <person name="Dijksterhuis J."/>
            <person name="Roader J."/>
            <person name="Houbraken J."/>
        </authorList>
    </citation>
    <scope>NUCLEOTIDE SEQUENCE</scope>
    <source>
        <strain evidence="14">M34</strain>
    </source>
</reference>
<feature type="binding site" evidence="12">
    <location>
        <position position="326"/>
    </location>
    <ligand>
        <name>Zn(2+)</name>
        <dbReference type="ChEBI" id="CHEBI:29105"/>
        <note>catalytic</note>
    </ligand>
</feature>
<dbReference type="Gene3D" id="3.40.390.10">
    <property type="entry name" value="Collagenase (Catalytic Domain)"/>
    <property type="match status" value="1"/>
</dbReference>
<keyword evidence="5 12" id="KW-0479">Metal-binding</keyword>
<evidence type="ECO:0000256" key="13">
    <source>
        <dbReference type="RuleBase" id="RU361126"/>
    </source>
</evidence>
<feature type="signal peptide" evidence="13">
    <location>
        <begin position="1"/>
        <end position="19"/>
    </location>
</feature>
<dbReference type="Gene3D" id="2.60.40.2970">
    <property type="match status" value="1"/>
</dbReference>
<dbReference type="PANTHER" id="PTHR37016:SF3">
    <property type="entry name" value="NEUTRAL PROTEASE 2-RELATED"/>
    <property type="match status" value="1"/>
</dbReference>
<evidence type="ECO:0000256" key="2">
    <source>
        <dbReference type="ARBA" id="ARBA00010279"/>
    </source>
</evidence>
<sequence length="360" mass="37643">MRFTPAIVTLSILSAFGEAAVIENGKRELGLEVTLAPAGNAAEVIATVKNVGAQDLNLLIPGTFLDTAPVQKLSVVDEADAPVPFTGIFRRMQSSELAPEYFKFLKAGEEFTTTINTAEVHDLKASGTYTFLAEGAMRFAIGDSTELSGEAVSFKSNALKMPVDGAAAALVPRAIGMTLDKRTVLQSGCSSAQSTSTRNALTNCAALARAAASAATSGSATKFSEYFKTTATSTRSTVSARLSAVARECASTSSGATDYYCTDVYGYCETNVLAYTIPSQNVIVNCPIYYSALPALTTTCHRQDQATTTLHEMTHAPGTYSPGTVDNGYGYAAATALTSARAVANADSYALYANAIYVGC</sequence>
<keyword evidence="8 12" id="KW-0862">Zinc</keyword>
<accession>A0A8H7W5Z7</accession>
<comment type="cofactor">
    <cofactor evidence="12 13">
        <name>Zn(2+)</name>
        <dbReference type="ChEBI" id="CHEBI:29105"/>
    </cofactor>
    <text evidence="12 13">Binds 1 zinc ion per subunit.</text>
</comment>
<evidence type="ECO:0000256" key="12">
    <source>
        <dbReference type="PIRSR" id="PIRSR601384-2"/>
    </source>
</evidence>
<dbReference type="EC" id="3.4.24.39" evidence="13"/>
<evidence type="ECO:0000256" key="7">
    <source>
        <dbReference type="ARBA" id="ARBA00022801"/>
    </source>
</evidence>
<keyword evidence="9 13" id="KW-0482">Metalloprotease</keyword>
<dbReference type="GO" id="GO:0046872">
    <property type="term" value="F:metal ion binding"/>
    <property type="evidence" value="ECO:0007669"/>
    <property type="project" value="UniProtKB-KW"/>
</dbReference>
<keyword evidence="7 13" id="KW-0378">Hydrolase</keyword>
<evidence type="ECO:0000256" key="6">
    <source>
        <dbReference type="ARBA" id="ARBA00022729"/>
    </source>
</evidence>
<dbReference type="SUPFAM" id="SSF55486">
    <property type="entry name" value="Metalloproteases ('zincins'), catalytic domain"/>
    <property type="match status" value="1"/>
</dbReference>
<evidence type="ECO:0000256" key="10">
    <source>
        <dbReference type="ARBA" id="ARBA00023145"/>
    </source>
</evidence>
<dbReference type="GO" id="GO:0004222">
    <property type="term" value="F:metalloendopeptidase activity"/>
    <property type="evidence" value="ECO:0007669"/>
    <property type="project" value="InterPro"/>
</dbReference>
<dbReference type="PRINTS" id="PR00768">
    <property type="entry name" value="DEUTEROLYSIN"/>
</dbReference>
<protein>
    <recommendedName>
        <fullName evidence="13">Neutral protease 2</fullName>
        <ecNumber evidence="13">3.4.24.39</ecNumber>
    </recommendedName>
    <alternativeName>
        <fullName evidence="13">Deuterolysin</fullName>
    </alternativeName>
</protein>
<evidence type="ECO:0000313" key="14">
    <source>
        <dbReference type="EMBL" id="KAG4418405.1"/>
    </source>
</evidence>
<comment type="similarity">
    <text evidence="2 13">Belongs to the peptidase M35 family.</text>
</comment>
<name>A0A8H7W5Z7_9HELO</name>
<keyword evidence="10" id="KW-0865">Zymogen</keyword>
<evidence type="ECO:0000256" key="9">
    <source>
        <dbReference type="ARBA" id="ARBA00023049"/>
    </source>
</evidence>
<dbReference type="InterPro" id="IPR050414">
    <property type="entry name" value="Fungal_M35_metalloproteases"/>
</dbReference>
<dbReference type="InterPro" id="IPR024079">
    <property type="entry name" value="MetalloPept_cat_dom_sf"/>
</dbReference>
<feature type="binding site" evidence="12">
    <location>
        <position position="315"/>
    </location>
    <ligand>
        <name>Zn(2+)</name>
        <dbReference type="ChEBI" id="CHEBI:29105"/>
        <note>catalytic</note>
    </ligand>
</feature>
<dbReference type="InterPro" id="IPR001384">
    <property type="entry name" value="Peptidase_M35"/>
</dbReference>
<feature type="chain" id="PRO_5034448268" description="Neutral protease 2" evidence="13">
    <location>
        <begin position="20"/>
        <end position="360"/>
    </location>
</feature>
<feature type="active site" evidence="11">
    <location>
        <position position="312"/>
    </location>
</feature>
<dbReference type="OrthoDB" id="412874at2759"/>
<keyword evidence="4 13" id="KW-0165">Cleavage on pair of basic residues</keyword>
<dbReference type="GO" id="GO:0006508">
    <property type="term" value="P:proteolysis"/>
    <property type="evidence" value="ECO:0007669"/>
    <property type="project" value="UniProtKB-KW"/>
</dbReference>
<comment type="catalytic activity">
    <reaction evidence="1 13">
        <text>Preferential cleavage of bonds with hydrophobic residues in P1'. Also 3-Asn-|-Gln-4 and 8-Gly-|-Ser-9 bonds in insulin B chain.</text>
        <dbReference type="EC" id="3.4.24.39"/>
    </reaction>
</comment>
<keyword evidence="15" id="KW-1185">Reference proteome</keyword>
<keyword evidence="3 13" id="KW-0645">Protease</keyword>
<dbReference type="Pfam" id="PF02102">
    <property type="entry name" value="Peptidase_M35"/>
    <property type="match status" value="1"/>
</dbReference>
<dbReference type="AlphaFoldDB" id="A0A8H7W5Z7"/>
<evidence type="ECO:0000256" key="4">
    <source>
        <dbReference type="ARBA" id="ARBA00022685"/>
    </source>
</evidence>